<dbReference type="AlphaFoldDB" id="A0A2T0KFA6"/>
<name>A0A2T0KFA6_9ACTN</name>
<dbReference type="PANTHER" id="PTHR45947">
    <property type="entry name" value="SULFOQUINOVOSYL TRANSFERASE SQD2"/>
    <property type="match status" value="1"/>
</dbReference>
<dbReference type="RefSeq" id="WP_106318636.1">
    <property type="nucleotide sequence ID" value="NZ_BOMO01000034.1"/>
</dbReference>
<evidence type="ECO:0000313" key="5">
    <source>
        <dbReference type="EMBL" id="PRX22041.1"/>
    </source>
</evidence>
<dbReference type="OrthoDB" id="9802525at2"/>
<organism evidence="5 6">
    <name type="scientific">Actinoplanes italicus</name>
    <dbReference type="NCBI Taxonomy" id="113567"/>
    <lineage>
        <taxon>Bacteria</taxon>
        <taxon>Bacillati</taxon>
        <taxon>Actinomycetota</taxon>
        <taxon>Actinomycetes</taxon>
        <taxon>Micromonosporales</taxon>
        <taxon>Micromonosporaceae</taxon>
        <taxon>Actinoplanes</taxon>
    </lineage>
</organism>
<comment type="caution">
    <text evidence="5">The sequence shown here is derived from an EMBL/GenBank/DDBJ whole genome shotgun (WGS) entry which is preliminary data.</text>
</comment>
<dbReference type="PANTHER" id="PTHR45947:SF3">
    <property type="entry name" value="SULFOQUINOVOSYL TRANSFERASE SQD2"/>
    <property type="match status" value="1"/>
</dbReference>
<keyword evidence="6" id="KW-1185">Reference proteome</keyword>
<keyword evidence="1" id="KW-0328">Glycosyltransferase</keyword>
<evidence type="ECO:0000256" key="2">
    <source>
        <dbReference type="ARBA" id="ARBA00022679"/>
    </source>
</evidence>
<evidence type="ECO:0000259" key="4">
    <source>
        <dbReference type="Pfam" id="PF13579"/>
    </source>
</evidence>
<dbReference type="Pfam" id="PF13579">
    <property type="entry name" value="Glyco_trans_4_4"/>
    <property type="match status" value="1"/>
</dbReference>
<reference evidence="5 6" key="1">
    <citation type="submission" date="2018-03" db="EMBL/GenBank/DDBJ databases">
        <title>Genomic Encyclopedia of Archaeal and Bacterial Type Strains, Phase II (KMG-II): from individual species to whole genera.</title>
        <authorList>
            <person name="Goeker M."/>
        </authorList>
    </citation>
    <scope>NUCLEOTIDE SEQUENCE [LARGE SCALE GENOMIC DNA]</scope>
    <source>
        <strain evidence="5 6">DSM 43146</strain>
    </source>
</reference>
<gene>
    <name evidence="5" type="ORF">CLV67_105218</name>
</gene>
<evidence type="ECO:0000259" key="3">
    <source>
        <dbReference type="Pfam" id="PF00534"/>
    </source>
</evidence>
<dbReference type="SUPFAM" id="SSF53756">
    <property type="entry name" value="UDP-Glycosyltransferase/glycogen phosphorylase"/>
    <property type="match status" value="1"/>
</dbReference>
<evidence type="ECO:0000313" key="6">
    <source>
        <dbReference type="Proteomes" id="UP000239415"/>
    </source>
</evidence>
<dbReference type="InterPro" id="IPR028098">
    <property type="entry name" value="Glyco_trans_4-like_N"/>
</dbReference>
<dbReference type="Pfam" id="PF00534">
    <property type="entry name" value="Glycos_transf_1"/>
    <property type="match status" value="1"/>
</dbReference>
<feature type="domain" description="Glycosyl transferase family 1" evidence="3">
    <location>
        <begin position="201"/>
        <end position="352"/>
    </location>
</feature>
<evidence type="ECO:0000256" key="1">
    <source>
        <dbReference type="ARBA" id="ARBA00022676"/>
    </source>
</evidence>
<keyword evidence="2 5" id="KW-0808">Transferase</keyword>
<dbReference type="GO" id="GO:1901137">
    <property type="term" value="P:carbohydrate derivative biosynthetic process"/>
    <property type="evidence" value="ECO:0007669"/>
    <property type="project" value="UniProtKB-ARBA"/>
</dbReference>
<dbReference type="InterPro" id="IPR001296">
    <property type="entry name" value="Glyco_trans_1"/>
</dbReference>
<proteinExistence type="predicted"/>
<accession>A0A2T0KFA6</accession>
<feature type="domain" description="Glycosyltransferase subfamily 4-like N-terminal" evidence="4">
    <location>
        <begin position="16"/>
        <end position="185"/>
    </location>
</feature>
<dbReference type="EMBL" id="PVMZ01000005">
    <property type="protein sequence ID" value="PRX22041.1"/>
    <property type="molecule type" value="Genomic_DNA"/>
</dbReference>
<sequence>MRIAHFCDSQPGRPDGVSRSAEMTVRLLRAAGHEVELYRPGPLRGPGVRSLPVPLRQVRVGLPFTPRRAEVVHAHSTGPVGMTGFRAAADWGVPLVATWHTDLLAYADVFTEVPVGAAWCALRLELGWSPREFLELTRPGAVRRRRLVELGRAMFARMAVAIAPSAKTAAGFAPFEPAAEVCVLPTPVSAVTPSTRQGPPGGAVVLSVGRGTAEKNPELLLRAFARLRVARPDARLVLLGVHQRRRYLNRRIAALGLDGHVDVHPPVPHAEVAAHYRAADVLAFTSTTDTQSLVLAEAEASGLPVVVADPGLAVRPGATEAGRFICEPEPEAFAGALLRMLDDDDLRASVIRDGLAAASAYTPEVFLRRLELIYEKSRRSLGPRRAG</sequence>
<protein>
    <submittedName>
        <fullName evidence="5">Glycosyltransferase involved in cell wall biosynthesis</fullName>
    </submittedName>
</protein>
<dbReference type="Gene3D" id="3.40.50.2000">
    <property type="entry name" value="Glycogen Phosphorylase B"/>
    <property type="match status" value="2"/>
</dbReference>
<dbReference type="GO" id="GO:0016757">
    <property type="term" value="F:glycosyltransferase activity"/>
    <property type="evidence" value="ECO:0007669"/>
    <property type="project" value="UniProtKB-KW"/>
</dbReference>
<dbReference type="InterPro" id="IPR050194">
    <property type="entry name" value="Glycosyltransferase_grp1"/>
</dbReference>
<dbReference type="Proteomes" id="UP000239415">
    <property type="component" value="Unassembled WGS sequence"/>
</dbReference>